<proteinExistence type="predicted"/>
<dbReference type="KEGG" id="bmy:BM_BM11108"/>
<dbReference type="OMA" id="PASNEVH"/>
<reference evidence="2 4" key="1">
    <citation type="journal article" date="2007" name="Science">
        <title>Draft genome of the filarial nematode parasite Brugia malayi.</title>
        <authorList>
            <person name="Ghedin E."/>
            <person name="Wang S."/>
            <person name="Spiro D."/>
            <person name="Caler E."/>
            <person name="Zhao Q."/>
            <person name="Crabtree J."/>
            <person name="Allen J.E."/>
            <person name="Delcher A.L."/>
            <person name="Guiliano D.B."/>
            <person name="Miranda-Saavedra D."/>
            <person name="Angiuoli S.V."/>
            <person name="Creasy T."/>
            <person name="Amedeo P."/>
            <person name="Haas B."/>
            <person name="El-Sayed N.M."/>
            <person name="Wortman J.R."/>
            <person name="Feldblyum T."/>
            <person name="Tallon L."/>
            <person name="Schatz M."/>
            <person name="Shumway M."/>
            <person name="Koo H."/>
            <person name="Salzberg S.L."/>
            <person name="Schobel S."/>
            <person name="Pertea M."/>
            <person name="Pop M."/>
            <person name="White O."/>
            <person name="Barton G.J."/>
            <person name="Carlow C.K."/>
            <person name="Crawford M.J."/>
            <person name="Daub J."/>
            <person name="Dimmic M.W."/>
            <person name="Estes C.F."/>
            <person name="Foster J.M."/>
            <person name="Ganatra M."/>
            <person name="Gregory W.F."/>
            <person name="Johnson N.M."/>
            <person name="Jin J."/>
            <person name="Komuniecki R."/>
            <person name="Korf I."/>
            <person name="Kumar S."/>
            <person name="Laney S."/>
            <person name="Li B.W."/>
            <person name="Li W."/>
            <person name="Lindblom T.H."/>
            <person name="Lustigman S."/>
            <person name="Ma D."/>
            <person name="Maina C.V."/>
            <person name="Martin D.M."/>
            <person name="McCarter J.P."/>
            <person name="McReynolds L."/>
            <person name="Mitreva M."/>
            <person name="Nutman T.B."/>
            <person name="Parkinson J."/>
            <person name="Peregrin-Alvarez J.M."/>
            <person name="Poole C."/>
            <person name="Ren Q."/>
            <person name="Saunders L."/>
            <person name="Sluder A.E."/>
            <person name="Smith K."/>
            <person name="Stanke M."/>
            <person name="Unnasch T.R."/>
            <person name="Ware J."/>
            <person name="Wei A.D."/>
            <person name="Weil G."/>
            <person name="Williams D.J."/>
            <person name="Zhang Y."/>
            <person name="Williams S.A."/>
            <person name="Fraser-Liggett C."/>
            <person name="Slatko B."/>
            <person name="Blaxter M.L."/>
            <person name="Scott A.L."/>
        </authorList>
    </citation>
    <scope>NUCLEOTIDE SEQUENCE</scope>
    <source>
        <strain evidence="2 4">FR3</strain>
    </source>
</reference>
<dbReference type="RefSeq" id="XP_001895256.1">
    <property type="nucleotide sequence ID" value="XM_001895221.2"/>
</dbReference>
<evidence type="ECO:0000313" key="6">
    <source>
        <dbReference type="WormBase" id="Bm11108"/>
    </source>
</evidence>
<evidence type="ECO:0000256" key="1">
    <source>
        <dbReference type="SAM" id="MobiDB-lite"/>
    </source>
</evidence>
<dbReference type="AlphaFoldDB" id="A0A0K0IQN2"/>
<accession>A0A0K0IQN2</accession>
<evidence type="ECO:0000313" key="5">
    <source>
        <dbReference type="WBParaSite" id="Bm11108.1"/>
    </source>
</evidence>
<dbReference type="WBParaSite" id="Bm11108.1">
    <property type="protein sequence ID" value="Bm11108.1"/>
    <property type="gene ID" value="WBGene00231369"/>
</dbReference>
<keyword evidence="4" id="KW-1185">Reference proteome</keyword>
<feature type="compositionally biased region" description="Low complexity" evidence="1">
    <location>
        <begin position="30"/>
        <end position="46"/>
    </location>
</feature>
<reference evidence="5" key="4">
    <citation type="submission" date="2019-12" db="UniProtKB">
        <authorList>
            <consortium name="WormBaseParasite"/>
        </authorList>
    </citation>
    <scope>IDENTIFICATION</scope>
</reference>
<accession>A0A4E9EZV0</accession>
<dbReference type="GeneID" id="6098708"/>
<sequence>MSTVRITDDESLSGEAKMSEISSLSSFTRQSNPVTNTTQTSTQVTSLEPASNEVHEFDVDLLYSWEQSSGTLSYEAWSPSLVDTFDNAKMLPNCKDTICRAKLNQRLLRDSMPPQKLLSAKSLIILNEEMRRKRMRGHLLKRIVVPCKTNENMERYELISKICDDAISEYMTSNNHQNKLLKINLECGGDMPPRIKVNGIRVEQPINYDQDYYDTSQSVKVCNANHSFRHRSTCSPALPYPSANTFSRCSIEDYVKKLKGRRQMQEKQ</sequence>
<evidence type="ECO:0000313" key="3">
    <source>
        <dbReference type="EMBL" id="VIO90013.1"/>
    </source>
</evidence>
<organism evidence="2">
    <name type="scientific">Brugia malayi</name>
    <name type="common">Filarial nematode worm</name>
    <dbReference type="NCBI Taxonomy" id="6279"/>
    <lineage>
        <taxon>Eukaryota</taxon>
        <taxon>Metazoa</taxon>
        <taxon>Ecdysozoa</taxon>
        <taxon>Nematoda</taxon>
        <taxon>Chromadorea</taxon>
        <taxon>Rhabditida</taxon>
        <taxon>Spirurina</taxon>
        <taxon>Spiruromorpha</taxon>
        <taxon>Filarioidea</taxon>
        <taxon>Onchocercidae</taxon>
        <taxon>Brugia</taxon>
    </lineage>
</organism>
<dbReference type="EMBL" id="LN857022">
    <property type="protein sequence ID" value="CDQ01299.1"/>
    <property type="molecule type" value="Genomic_DNA"/>
</dbReference>
<evidence type="ECO:0000313" key="4">
    <source>
        <dbReference type="Proteomes" id="UP000006672"/>
    </source>
</evidence>
<reference evidence="2" key="2">
    <citation type="submission" date="2012-12" db="EMBL/GenBank/DDBJ databases">
        <authorList>
            <person name="Gao Y.W."/>
            <person name="Fan S.T."/>
            <person name="Sun H.T."/>
            <person name="Wang Z."/>
            <person name="Gao X.L."/>
            <person name="Li Y.G."/>
            <person name="Wang T.C."/>
            <person name="Zhang K."/>
            <person name="Xu W.W."/>
            <person name="Yu Z.J."/>
            <person name="Xia X.Z."/>
        </authorList>
    </citation>
    <scope>NUCLEOTIDE SEQUENCE</scope>
    <source>
        <strain evidence="2">FR3</strain>
    </source>
</reference>
<dbReference type="Proteomes" id="UP000006672">
    <property type="component" value="Unassembled WGS sequence"/>
</dbReference>
<evidence type="ECO:0000313" key="2">
    <source>
        <dbReference type="EMBL" id="CDQ01299.1"/>
    </source>
</evidence>
<feature type="region of interest" description="Disordered" evidence="1">
    <location>
        <begin position="22"/>
        <end position="48"/>
    </location>
</feature>
<dbReference type="OrthoDB" id="5848260at2759"/>
<dbReference type="CTD" id="6098708"/>
<dbReference type="WormBase" id="Bm11108">
    <property type="protein sequence ID" value="BM04643"/>
    <property type="gene ID" value="WBGene00231369"/>
</dbReference>
<reference evidence="3" key="3">
    <citation type="submission" date="2019-04" db="EMBL/GenBank/DDBJ databases">
        <authorList>
            <person name="Howe K."/>
            <person name="Paulini M."/>
            <person name="Williams G."/>
        </authorList>
    </citation>
    <scope>NUCLEOTIDE SEQUENCE [LARGE SCALE GENOMIC DNA]</scope>
    <source>
        <strain evidence="3">FR3</strain>
    </source>
</reference>
<gene>
    <name evidence="2 5 6" type="ORF">Bm11108</name>
    <name evidence="3" type="ORF">BM_BM11108</name>
    <name evidence="2" type="ORF">BM_Bm11108</name>
</gene>
<protein>
    <submittedName>
        <fullName evidence="2">Bm11108</fullName>
    </submittedName>
    <submittedName>
        <fullName evidence="3 5">Zinc finger, C2H2 type family protein</fullName>
    </submittedName>
</protein>
<name>A0A0K0IQN2_BRUMA</name>
<dbReference type="EMBL" id="CAAKNF010000192">
    <property type="protein sequence ID" value="VIO90013.1"/>
    <property type="molecule type" value="Genomic_DNA"/>
</dbReference>